<keyword evidence="3 4" id="KW-0456">Lyase</keyword>
<dbReference type="eggNOG" id="COG2154">
    <property type="taxonomic scope" value="Bacteria"/>
</dbReference>
<evidence type="ECO:0000256" key="1">
    <source>
        <dbReference type="ARBA" id="ARBA00001554"/>
    </source>
</evidence>
<comment type="catalytic activity">
    <reaction evidence="1 4">
        <text>(4aS,6R)-4a-hydroxy-L-erythro-5,6,7,8-tetrahydrobiopterin = (6R)-L-erythro-6,7-dihydrobiopterin + H2O</text>
        <dbReference type="Rhea" id="RHEA:11920"/>
        <dbReference type="ChEBI" id="CHEBI:15377"/>
        <dbReference type="ChEBI" id="CHEBI:15642"/>
        <dbReference type="ChEBI" id="CHEBI:43120"/>
        <dbReference type="EC" id="4.2.1.96"/>
    </reaction>
</comment>
<dbReference type="NCBIfam" id="NF002017">
    <property type="entry name" value="PRK00823.1-2"/>
    <property type="match status" value="1"/>
</dbReference>
<proteinExistence type="inferred from homology"/>
<dbReference type="InterPro" id="IPR001533">
    <property type="entry name" value="Pterin_deHydtase"/>
</dbReference>
<evidence type="ECO:0000313" key="5">
    <source>
        <dbReference type="EMBL" id="ERI06733.1"/>
    </source>
</evidence>
<dbReference type="PANTHER" id="PTHR12599:SF0">
    <property type="entry name" value="PTERIN-4-ALPHA-CARBINOLAMINE DEHYDRATASE"/>
    <property type="match status" value="1"/>
</dbReference>
<reference evidence="5 6" key="1">
    <citation type="submission" date="2013-08" db="EMBL/GenBank/DDBJ databases">
        <authorList>
            <person name="Weinstock G."/>
            <person name="Sodergren E."/>
            <person name="Wylie T."/>
            <person name="Fulton L."/>
            <person name="Fulton R."/>
            <person name="Fronick C."/>
            <person name="O'Laughlin M."/>
            <person name="Godfrey J."/>
            <person name="Miner T."/>
            <person name="Herter B."/>
            <person name="Appelbaum E."/>
            <person name="Cordes M."/>
            <person name="Lek S."/>
            <person name="Wollam A."/>
            <person name="Pepin K.H."/>
            <person name="Palsikar V.B."/>
            <person name="Mitreva M."/>
            <person name="Wilson R.K."/>
        </authorList>
    </citation>
    <scope>NUCLEOTIDE SEQUENCE [LARGE SCALE GENOMIC DNA]</scope>
    <source>
        <strain evidence="5 6">ATCC 12856</strain>
    </source>
</reference>
<dbReference type="PANTHER" id="PTHR12599">
    <property type="entry name" value="PTERIN-4-ALPHA-CARBINOLAMINE DEHYDRATASE"/>
    <property type="match status" value="1"/>
</dbReference>
<evidence type="ECO:0000313" key="6">
    <source>
        <dbReference type="Proteomes" id="UP000016511"/>
    </source>
</evidence>
<dbReference type="InterPro" id="IPR036428">
    <property type="entry name" value="PCD_sf"/>
</dbReference>
<dbReference type="AlphaFoldDB" id="U1WWW3"/>
<dbReference type="SUPFAM" id="SSF55248">
    <property type="entry name" value="PCD-like"/>
    <property type="match status" value="1"/>
</dbReference>
<comment type="similarity">
    <text evidence="2 4">Belongs to the pterin-4-alpha-carbinolamine dehydratase family.</text>
</comment>
<keyword evidence="6" id="KW-1185">Reference proteome</keyword>
<evidence type="ECO:0000256" key="2">
    <source>
        <dbReference type="ARBA" id="ARBA00006472"/>
    </source>
</evidence>
<gene>
    <name evidence="5" type="ORF">HMPREF0083_05189</name>
</gene>
<dbReference type="Gene3D" id="3.30.1360.20">
    <property type="entry name" value="Transcriptional coactivator/pterin dehydratase"/>
    <property type="match status" value="1"/>
</dbReference>
<organism evidence="5 6">
    <name type="scientific">Aneurinibacillus aneurinilyticus ATCC 12856</name>
    <dbReference type="NCBI Taxonomy" id="649747"/>
    <lineage>
        <taxon>Bacteria</taxon>
        <taxon>Bacillati</taxon>
        <taxon>Bacillota</taxon>
        <taxon>Bacilli</taxon>
        <taxon>Bacillales</taxon>
        <taxon>Paenibacillaceae</taxon>
        <taxon>Aneurinibacillus group</taxon>
        <taxon>Aneurinibacillus</taxon>
    </lineage>
</organism>
<dbReference type="Pfam" id="PF01329">
    <property type="entry name" value="Pterin_4a"/>
    <property type="match status" value="1"/>
</dbReference>
<dbReference type="EC" id="4.2.1.96" evidence="4"/>
<evidence type="ECO:0000256" key="3">
    <source>
        <dbReference type="ARBA" id="ARBA00023239"/>
    </source>
</evidence>
<dbReference type="HAMAP" id="MF_00434">
    <property type="entry name" value="Pterin_4_alpha"/>
    <property type="match status" value="1"/>
</dbReference>
<dbReference type="CDD" id="cd00488">
    <property type="entry name" value="PCD_DCoH"/>
    <property type="match status" value="1"/>
</dbReference>
<dbReference type="EMBL" id="AWSJ01000316">
    <property type="protein sequence ID" value="ERI06733.1"/>
    <property type="molecule type" value="Genomic_DNA"/>
</dbReference>
<protein>
    <recommendedName>
        <fullName evidence="4">Putative pterin-4-alpha-carbinolamine dehydratase</fullName>
        <shortName evidence="4">PHS</shortName>
        <ecNumber evidence="4">4.2.1.96</ecNumber>
    </recommendedName>
    <alternativeName>
        <fullName evidence="4">4-alpha-hydroxy-tetrahydropterin dehydratase</fullName>
    </alternativeName>
    <alternativeName>
        <fullName evidence="4">Pterin carbinolamine dehydratase</fullName>
        <shortName evidence="4">PCD</shortName>
    </alternativeName>
</protein>
<comment type="caution">
    <text evidence="5">The sequence shown here is derived from an EMBL/GenBank/DDBJ whole genome shotgun (WGS) entry which is preliminary data.</text>
</comment>
<dbReference type="GO" id="GO:0006729">
    <property type="term" value="P:tetrahydrobiopterin biosynthetic process"/>
    <property type="evidence" value="ECO:0007669"/>
    <property type="project" value="InterPro"/>
</dbReference>
<dbReference type="PATRIC" id="fig|649747.3.peg.4673"/>
<accession>U1WWW3</accession>
<dbReference type="STRING" id="649747.HMPREF0083_05189"/>
<dbReference type="GO" id="GO:0008124">
    <property type="term" value="F:4-alpha-hydroxytetrahydrobiopterin dehydratase activity"/>
    <property type="evidence" value="ECO:0007669"/>
    <property type="project" value="UniProtKB-UniRule"/>
</dbReference>
<dbReference type="HOGENOM" id="CLU_081974_4_3_9"/>
<sequence>MRWVKLTESQIQESVAELSGWNRKDEKWIEKKYRFKEFLDGIKFVNQVAHLAERLVHHPMIAIDYKLVTLRLTTWSAGGLTELDIQSAKEIDEIYRSQQISSV</sequence>
<dbReference type="Proteomes" id="UP000016511">
    <property type="component" value="Unassembled WGS sequence"/>
</dbReference>
<name>U1WWW3_ANEAE</name>
<evidence type="ECO:0000256" key="4">
    <source>
        <dbReference type="HAMAP-Rule" id="MF_00434"/>
    </source>
</evidence>